<reference evidence="2" key="1">
    <citation type="submission" date="2020-04" db="EMBL/GenBank/DDBJ databases">
        <authorList>
            <person name="Chiriac C."/>
            <person name="Salcher M."/>
            <person name="Ghai R."/>
            <person name="Kavagutti S V."/>
        </authorList>
    </citation>
    <scope>NUCLEOTIDE SEQUENCE</scope>
</reference>
<keyword evidence="1" id="KW-0175">Coiled coil</keyword>
<organism evidence="2">
    <name type="scientific">uncultured Caudovirales phage</name>
    <dbReference type="NCBI Taxonomy" id="2100421"/>
    <lineage>
        <taxon>Viruses</taxon>
        <taxon>Duplodnaviria</taxon>
        <taxon>Heunggongvirae</taxon>
        <taxon>Uroviricota</taxon>
        <taxon>Caudoviricetes</taxon>
        <taxon>Peduoviridae</taxon>
        <taxon>Maltschvirus</taxon>
        <taxon>Maltschvirus maltsch</taxon>
    </lineage>
</organism>
<accession>A0A6J5LLT1</accession>
<evidence type="ECO:0000313" key="2">
    <source>
        <dbReference type="EMBL" id="CAB4133960.1"/>
    </source>
</evidence>
<gene>
    <name evidence="2" type="ORF">UFOVP265_47</name>
</gene>
<proteinExistence type="predicted"/>
<evidence type="ECO:0000256" key="1">
    <source>
        <dbReference type="SAM" id="Coils"/>
    </source>
</evidence>
<name>A0A6J5LLT1_9CAUD</name>
<sequence>MIYSYYGNYDEKIQPKNSVVNFMIDEYLKNEVQKLTLLVSKEIGRNLEKEIEGEVKQLKVLNNNFRELLKVLKNKDKEQIEMEEVRKKVEKTLNKQRMEK</sequence>
<protein>
    <submittedName>
        <fullName evidence="2">Uncharacterized protein</fullName>
    </submittedName>
</protein>
<feature type="coiled-coil region" evidence="1">
    <location>
        <begin position="44"/>
        <end position="95"/>
    </location>
</feature>
<dbReference type="EMBL" id="LR796278">
    <property type="protein sequence ID" value="CAB4133960.1"/>
    <property type="molecule type" value="Genomic_DNA"/>
</dbReference>